<gene>
    <name evidence="5" type="ORF">ACFOKA_17760</name>
</gene>
<evidence type="ECO:0000313" key="6">
    <source>
        <dbReference type="Proteomes" id="UP001595444"/>
    </source>
</evidence>
<dbReference type="Pfam" id="PF03968">
    <property type="entry name" value="LptD_N"/>
    <property type="match status" value="1"/>
</dbReference>
<proteinExistence type="predicted"/>
<dbReference type="InterPro" id="IPR052037">
    <property type="entry name" value="LPS_export_LptA"/>
</dbReference>
<dbReference type="Gene3D" id="2.60.450.10">
    <property type="entry name" value="Lipopolysaccharide (LPS) transport protein A like domain"/>
    <property type="match status" value="1"/>
</dbReference>
<dbReference type="PANTHER" id="PTHR36504">
    <property type="entry name" value="LIPOPOLYSACCHARIDE EXPORT SYSTEM PROTEIN LPTA"/>
    <property type="match status" value="1"/>
</dbReference>
<accession>A0ABV7DA15</accession>
<keyword evidence="1 3" id="KW-0732">Signal</keyword>
<evidence type="ECO:0000259" key="4">
    <source>
        <dbReference type="Pfam" id="PF03968"/>
    </source>
</evidence>
<reference evidence="6" key="1">
    <citation type="journal article" date="2019" name="Int. J. Syst. Evol. Microbiol.">
        <title>The Global Catalogue of Microorganisms (GCM) 10K type strain sequencing project: providing services to taxonomists for standard genome sequencing and annotation.</title>
        <authorList>
            <consortium name="The Broad Institute Genomics Platform"/>
            <consortium name="The Broad Institute Genome Sequencing Center for Infectious Disease"/>
            <person name="Wu L."/>
            <person name="Ma J."/>
        </authorList>
    </citation>
    <scope>NUCLEOTIDE SEQUENCE [LARGE SCALE GENOMIC DNA]</scope>
    <source>
        <strain evidence="6">KCTC 62164</strain>
    </source>
</reference>
<comment type="caution">
    <text evidence="5">The sequence shown here is derived from an EMBL/GenBank/DDBJ whole genome shotgun (WGS) entry which is preliminary data.</text>
</comment>
<evidence type="ECO:0000256" key="2">
    <source>
        <dbReference type="SAM" id="MobiDB-lite"/>
    </source>
</evidence>
<organism evidence="5 6">
    <name type="scientific">Kordiimonas pumila</name>
    <dbReference type="NCBI Taxonomy" id="2161677"/>
    <lineage>
        <taxon>Bacteria</taxon>
        <taxon>Pseudomonadati</taxon>
        <taxon>Pseudomonadota</taxon>
        <taxon>Alphaproteobacteria</taxon>
        <taxon>Kordiimonadales</taxon>
        <taxon>Kordiimonadaceae</taxon>
        <taxon>Kordiimonas</taxon>
    </lineage>
</organism>
<dbReference type="PANTHER" id="PTHR36504:SF1">
    <property type="entry name" value="LIPOPOLYSACCHARIDE EXPORT SYSTEM PROTEIN LPTA"/>
    <property type="match status" value="1"/>
</dbReference>
<dbReference type="Proteomes" id="UP001595444">
    <property type="component" value="Unassembled WGS sequence"/>
</dbReference>
<feature type="chain" id="PRO_5046240994" evidence="3">
    <location>
        <begin position="26"/>
        <end position="175"/>
    </location>
</feature>
<dbReference type="EMBL" id="JBHRSL010000028">
    <property type="protein sequence ID" value="MFC3053750.1"/>
    <property type="molecule type" value="Genomic_DNA"/>
</dbReference>
<feature type="signal peptide" evidence="3">
    <location>
        <begin position="1"/>
        <end position="25"/>
    </location>
</feature>
<keyword evidence="6" id="KW-1185">Reference proteome</keyword>
<feature type="domain" description="Organic solvent tolerance-like N-terminal" evidence="4">
    <location>
        <begin position="41"/>
        <end position="148"/>
    </location>
</feature>
<feature type="region of interest" description="Disordered" evidence="2">
    <location>
        <begin position="156"/>
        <end position="175"/>
    </location>
</feature>
<sequence>MMRFNGTYKTLFVCAALFATSTALRAQSVLKSHDTYQPIDISADRLEMKQKQGRAIFRGAVTVTQGEMTFSSETLTVFYASNTESEKPSISRLDAEGTVTLVSKTESLSGDWGVYDVDERLITIGGNVTFRQGESILKGKRLEFDLVSGIAKLDGQSGGTDGRVKGSFSVPEKDK</sequence>
<evidence type="ECO:0000256" key="1">
    <source>
        <dbReference type="ARBA" id="ARBA00022729"/>
    </source>
</evidence>
<dbReference type="RefSeq" id="WP_194214431.1">
    <property type="nucleotide sequence ID" value="NZ_CP061205.1"/>
</dbReference>
<evidence type="ECO:0000313" key="5">
    <source>
        <dbReference type="EMBL" id="MFC3053750.1"/>
    </source>
</evidence>
<name>A0ABV7DA15_9PROT</name>
<dbReference type="InterPro" id="IPR005653">
    <property type="entry name" value="OstA-like_N"/>
</dbReference>
<protein>
    <submittedName>
        <fullName evidence="5">LptA/OstA family protein</fullName>
    </submittedName>
</protein>
<evidence type="ECO:0000256" key="3">
    <source>
        <dbReference type="SAM" id="SignalP"/>
    </source>
</evidence>